<dbReference type="RefSeq" id="WP_379814669.1">
    <property type="nucleotide sequence ID" value="NZ_JBHUDJ010000011.1"/>
</dbReference>
<gene>
    <name evidence="2" type="ORF">ACFR9U_15070</name>
</gene>
<dbReference type="SUPFAM" id="SSF55729">
    <property type="entry name" value="Acyl-CoA N-acyltransferases (Nat)"/>
    <property type="match status" value="1"/>
</dbReference>
<feature type="domain" description="BioF2-like acetyltransferase" evidence="1">
    <location>
        <begin position="159"/>
        <end position="291"/>
    </location>
</feature>
<dbReference type="InterPro" id="IPR050644">
    <property type="entry name" value="PG_Glycine_Bridge_Synth"/>
</dbReference>
<organism evidence="2 3">
    <name type="scientific">Halorientalis brevis</name>
    <dbReference type="NCBI Taxonomy" id="1126241"/>
    <lineage>
        <taxon>Archaea</taxon>
        <taxon>Methanobacteriati</taxon>
        <taxon>Methanobacteriota</taxon>
        <taxon>Stenosarchaea group</taxon>
        <taxon>Halobacteria</taxon>
        <taxon>Halobacteriales</taxon>
        <taxon>Haloarculaceae</taxon>
        <taxon>Halorientalis</taxon>
    </lineage>
</organism>
<comment type="caution">
    <text evidence="2">The sequence shown here is derived from an EMBL/GenBank/DDBJ whole genome shotgun (WGS) entry which is preliminary data.</text>
</comment>
<dbReference type="Pfam" id="PF13480">
    <property type="entry name" value="Acetyltransf_6"/>
    <property type="match status" value="1"/>
</dbReference>
<protein>
    <submittedName>
        <fullName evidence="2">Lipid II:glycine glycyltransferase FemX</fullName>
    </submittedName>
</protein>
<dbReference type="EMBL" id="JBHUDJ010000011">
    <property type="protein sequence ID" value="MFD1588302.1"/>
    <property type="molecule type" value="Genomic_DNA"/>
</dbReference>
<dbReference type="PANTHER" id="PTHR36174:SF1">
    <property type="entry name" value="LIPID II:GLYCINE GLYCYLTRANSFERASE"/>
    <property type="match status" value="1"/>
</dbReference>
<dbReference type="AlphaFoldDB" id="A0ABD6CD91"/>
<sequence length="322" mass="36821">MSGRQWNDLAANAAQATPFHRYEFLETLADHTGTTFHSFVGFADDRPLGLFPVFEKSVGPLTALFSPAPNLKIRYLGPVVFDWDGTDTVGHERRRQDFIGAVLSCLQDRFAPSYVLVRTAARLGDHRPFLWRDFEATPQYSYVVDLTPDASSLLDRFSRDARRNIRTETPELHVSEDSDAIATILNHLRARHREQGKSYRVTDSFVTDLSERLPDGVVRPYVVHQGDRFVGGMIALEYGDTVYRWQGGAKPEPDLPVTELLDWHVMRRAAERGCTRYDLVGANHRGISRYKSKFDPELVTFQSLVRSTRTMDLLSKLYRRLR</sequence>
<name>A0ABD6CD91_9EURY</name>
<dbReference type="InterPro" id="IPR016181">
    <property type="entry name" value="Acyl_CoA_acyltransferase"/>
</dbReference>
<proteinExistence type="predicted"/>
<evidence type="ECO:0000313" key="3">
    <source>
        <dbReference type="Proteomes" id="UP001597119"/>
    </source>
</evidence>
<keyword evidence="3" id="KW-1185">Reference proteome</keyword>
<dbReference type="PANTHER" id="PTHR36174">
    <property type="entry name" value="LIPID II:GLYCINE GLYCYLTRANSFERASE"/>
    <property type="match status" value="1"/>
</dbReference>
<dbReference type="Gene3D" id="3.40.630.30">
    <property type="match status" value="1"/>
</dbReference>
<reference evidence="2 3" key="1">
    <citation type="journal article" date="2019" name="Int. J. Syst. Evol. Microbiol.">
        <title>The Global Catalogue of Microorganisms (GCM) 10K type strain sequencing project: providing services to taxonomists for standard genome sequencing and annotation.</title>
        <authorList>
            <consortium name="The Broad Institute Genomics Platform"/>
            <consortium name="The Broad Institute Genome Sequencing Center for Infectious Disease"/>
            <person name="Wu L."/>
            <person name="Ma J."/>
        </authorList>
    </citation>
    <scope>NUCLEOTIDE SEQUENCE [LARGE SCALE GENOMIC DNA]</scope>
    <source>
        <strain evidence="2 3">CGMCC 1.12125</strain>
    </source>
</reference>
<dbReference type="InterPro" id="IPR038740">
    <property type="entry name" value="BioF2-like_GNAT_dom"/>
</dbReference>
<evidence type="ECO:0000259" key="1">
    <source>
        <dbReference type="Pfam" id="PF13480"/>
    </source>
</evidence>
<evidence type="ECO:0000313" key="2">
    <source>
        <dbReference type="EMBL" id="MFD1588302.1"/>
    </source>
</evidence>
<dbReference type="Proteomes" id="UP001597119">
    <property type="component" value="Unassembled WGS sequence"/>
</dbReference>
<accession>A0ABD6CD91</accession>